<dbReference type="Gene3D" id="3.80.10.10">
    <property type="entry name" value="Ribonuclease Inhibitor"/>
    <property type="match status" value="1"/>
</dbReference>
<dbReference type="Proteomes" id="UP001465668">
    <property type="component" value="Unassembled WGS sequence"/>
</dbReference>
<dbReference type="SUPFAM" id="SSF52047">
    <property type="entry name" value="RNI-like"/>
    <property type="match status" value="1"/>
</dbReference>
<name>A0ABR2Y4A2_9PEZI</name>
<accession>A0ABR2Y4A2</accession>
<dbReference type="InterPro" id="IPR001810">
    <property type="entry name" value="F-box_dom"/>
</dbReference>
<reference evidence="2 3" key="1">
    <citation type="submission" date="2024-02" db="EMBL/GenBank/DDBJ databases">
        <title>First draft genome assembly of two strains of Seiridium cardinale.</title>
        <authorList>
            <person name="Emiliani G."/>
            <person name="Scali E."/>
        </authorList>
    </citation>
    <scope>NUCLEOTIDE SEQUENCE [LARGE SCALE GENOMIC DNA]</scope>
    <source>
        <strain evidence="2 3">BM-138-000479</strain>
    </source>
</reference>
<comment type="caution">
    <text evidence="2">The sequence shown here is derived from an EMBL/GenBank/DDBJ whole genome shotgun (WGS) entry which is preliminary data.</text>
</comment>
<dbReference type="Pfam" id="PF12937">
    <property type="entry name" value="F-box-like"/>
    <property type="match status" value="1"/>
</dbReference>
<feature type="domain" description="F-box" evidence="1">
    <location>
        <begin position="9"/>
        <end position="45"/>
    </location>
</feature>
<sequence>MHPAWYIDDIKYLVFEHLEPQDLARLARSSRALFQTATDKLWRTLSSFEGLVFCLPLDFNTRPLGREDIVRLDFYTSKVHHIRLDSGQGDVAMPLPRGLSGIKKKSWDELWEEIAEVRPPSELFCNLRLLRINKVFERLLLPLIGISGLRLTKIDIEYFEGIQKDSVVGRVLSGFQDTPNLEDIFVLGGGVGNLPRKLIQQSPLKHLRLDPRGYPGGVHPARLENVPVLFDVLQKSTLEHLTIGLKSDWCTPEIEALEGKYLPALKTLWLNILHYSTDTWHCDIFKDTVNRTWVSENREVSDDLSRPPRRSPAAFFERLDSPALSLLNIHFPNLTNGRMLLEVVSAVNRSCRLRNLRVLSLAGRQKSQYWRSPSPMITPEELRAATKMLLPLPKLELLHINLVPNFLDVLDLDLYQSIAEGLPALTTLCLGHAMRVSRPYYTVPEYYESVRLSHLAAFCQMLPHLVEVHVVTAELEEPGEVPHPEFVCPHVKSVQVSHWAQRVDVVPRERILLSQKMYFPNAKLKE</sequence>
<gene>
    <name evidence="2" type="ORF">SCAR479_02101</name>
</gene>
<proteinExistence type="predicted"/>
<keyword evidence="3" id="KW-1185">Reference proteome</keyword>
<evidence type="ECO:0000313" key="2">
    <source>
        <dbReference type="EMBL" id="KAK9780915.1"/>
    </source>
</evidence>
<protein>
    <submittedName>
        <fullName evidence="2">F-box domain-containing protein</fullName>
    </submittedName>
</protein>
<dbReference type="EMBL" id="JARVKM010000005">
    <property type="protein sequence ID" value="KAK9780915.1"/>
    <property type="molecule type" value="Genomic_DNA"/>
</dbReference>
<organism evidence="2 3">
    <name type="scientific">Seiridium cardinale</name>
    <dbReference type="NCBI Taxonomy" id="138064"/>
    <lineage>
        <taxon>Eukaryota</taxon>
        <taxon>Fungi</taxon>
        <taxon>Dikarya</taxon>
        <taxon>Ascomycota</taxon>
        <taxon>Pezizomycotina</taxon>
        <taxon>Sordariomycetes</taxon>
        <taxon>Xylariomycetidae</taxon>
        <taxon>Amphisphaeriales</taxon>
        <taxon>Sporocadaceae</taxon>
        <taxon>Seiridium</taxon>
    </lineage>
</organism>
<evidence type="ECO:0000259" key="1">
    <source>
        <dbReference type="Pfam" id="PF12937"/>
    </source>
</evidence>
<dbReference type="InterPro" id="IPR032675">
    <property type="entry name" value="LRR_dom_sf"/>
</dbReference>
<evidence type="ECO:0000313" key="3">
    <source>
        <dbReference type="Proteomes" id="UP001465668"/>
    </source>
</evidence>
<dbReference type="InterPro" id="IPR036047">
    <property type="entry name" value="F-box-like_dom_sf"/>
</dbReference>
<dbReference type="SUPFAM" id="SSF81383">
    <property type="entry name" value="F-box domain"/>
    <property type="match status" value="1"/>
</dbReference>